<keyword evidence="4" id="KW-1185">Reference proteome</keyword>
<dbReference type="PANTHER" id="PTHR23329">
    <property type="entry name" value="TUFTELIN-INTERACTING PROTEIN 11-RELATED"/>
    <property type="match status" value="1"/>
</dbReference>
<organism evidence="3 4">
    <name type="scientific">Orchesella cincta</name>
    <name type="common">Springtail</name>
    <name type="synonym">Podura cincta</name>
    <dbReference type="NCBI Taxonomy" id="48709"/>
    <lineage>
        <taxon>Eukaryota</taxon>
        <taxon>Metazoa</taxon>
        <taxon>Ecdysozoa</taxon>
        <taxon>Arthropoda</taxon>
        <taxon>Hexapoda</taxon>
        <taxon>Collembola</taxon>
        <taxon>Entomobryomorpha</taxon>
        <taxon>Entomobryoidea</taxon>
        <taxon>Orchesellidae</taxon>
        <taxon>Orchesellinae</taxon>
        <taxon>Orchesella</taxon>
    </lineage>
</organism>
<gene>
    <name evidence="3" type="ORF">Ocin01_16727</name>
</gene>
<proteinExistence type="inferred from homology"/>
<feature type="domain" description="G-patch" evidence="2">
    <location>
        <begin position="11"/>
        <end position="57"/>
    </location>
</feature>
<feature type="non-terminal residue" evidence="3">
    <location>
        <position position="516"/>
    </location>
</feature>
<dbReference type="AlphaFoldDB" id="A0A1D2MAD8"/>
<evidence type="ECO:0000313" key="3">
    <source>
        <dbReference type="EMBL" id="ODM89956.1"/>
    </source>
</evidence>
<dbReference type="GO" id="GO:0071008">
    <property type="term" value="C:U2-type post-mRNA release spliceosomal complex"/>
    <property type="evidence" value="ECO:0007669"/>
    <property type="project" value="TreeGrafter"/>
</dbReference>
<evidence type="ECO:0000259" key="2">
    <source>
        <dbReference type="PROSITE" id="PS50174"/>
    </source>
</evidence>
<reference evidence="3 4" key="1">
    <citation type="journal article" date="2016" name="Genome Biol. Evol.">
        <title>Gene Family Evolution Reflects Adaptation to Soil Environmental Stressors in the Genome of the Collembolan Orchesella cincta.</title>
        <authorList>
            <person name="Faddeeva-Vakhrusheva A."/>
            <person name="Derks M.F."/>
            <person name="Anvar S.Y."/>
            <person name="Agamennone V."/>
            <person name="Suring W."/>
            <person name="Smit S."/>
            <person name="van Straalen N.M."/>
            <person name="Roelofs D."/>
        </authorList>
    </citation>
    <scope>NUCLEOTIDE SEQUENCE [LARGE SCALE GENOMIC DNA]</scope>
    <source>
        <tissue evidence="3">Mixed pool</tissue>
    </source>
</reference>
<dbReference type="InterPro" id="IPR022783">
    <property type="entry name" value="GCFC_dom"/>
</dbReference>
<dbReference type="PROSITE" id="PS50174">
    <property type="entry name" value="G_PATCH"/>
    <property type="match status" value="1"/>
</dbReference>
<dbReference type="STRING" id="48709.A0A1D2MAD8"/>
<protein>
    <submittedName>
        <fullName evidence="3">Tuftelin-interacting protein 11</fullName>
    </submittedName>
</protein>
<comment type="caution">
    <text evidence="3">The sequence shown here is derived from an EMBL/GenBank/DDBJ whole genome shotgun (WGS) entry which is preliminary data.</text>
</comment>
<name>A0A1D2MAD8_ORCCI</name>
<dbReference type="GO" id="GO:0003676">
    <property type="term" value="F:nucleic acid binding"/>
    <property type="evidence" value="ECO:0007669"/>
    <property type="project" value="InterPro"/>
</dbReference>
<sequence length="516" mass="59580">MSADLENLVGMYGIGAKLVAKMGFQPGKGLGKNLQGRSVPVRAHFQNGREGIGTGISHLAMRQTTKTLKAHNKVFVRETQWKKISKMGKDYSVECIDLCADDFLPQNFFRDDREAENLANVPVIDLTGPEEKRYDGYEFIPSFQERGESNFGRVSALHNCESVEEFESDQFTSQVLDIVAPLLKRELKSWNVLEDPQKPLDLFKSWADLFGAETTRFKALLWNAWMPSVRQASLHWNVTDTDGMLNLFEAWKPLLPTRIIENIRTQILMPKILEGVQNWDPLSPEEEDNPIHTWIYPWIPHLGSKMEIVYPTIRHKLGKALERLEPSGVSMSPLNWIIQWVDIFPTKQIVGILDTKFFPNWLRFLSTWLNQSPDFEDVENWYLSWRGQFSEKLMGDQRVLQNFQKALGMIVEAIQRSGQQISPIVINRHETPMEVEETQQSFVPLRTMKNDDDLLWEMTSRIPQGFRDLVQLKCEKFGILFHPIPFKHFEGKQVEGGNWKPISLQNLLLVKCYASM</sequence>
<evidence type="ECO:0000313" key="4">
    <source>
        <dbReference type="Proteomes" id="UP000094527"/>
    </source>
</evidence>
<dbReference type="OrthoDB" id="4822at2759"/>
<dbReference type="Proteomes" id="UP000094527">
    <property type="component" value="Unassembled WGS sequence"/>
</dbReference>
<comment type="similarity">
    <text evidence="1">Belongs to the TFP11/STIP family.</text>
</comment>
<dbReference type="GO" id="GO:0000390">
    <property type="term" value="P:spliceosomal complex disassembly"/>
    <property type="evidence" value="ECO:0007669"/>
    <property type="project" value="InterPro"/>
</dbReference>
<accession>A0A1D2MAD8</accession>
<evidence type="ECO:0000256" key="1">
    <source>
        <dbReference type="ARBA" id="ARBA00010900"/>
    </source>
</evidence>
<dbReference type="Pfam" id="PF07842">
    <property type="entry name" value="GCFC"/>
    <property type="match status" value="1"/>
</dbReference>
<dbReference type="PANTHER" id="PTHR23329:SF1">
    <property type="entry name" value="TUFTELIN-INTERACTING PROTEIN 11"/>
    <property type="match status" value="1"/>
</dbReference>
<dbReference type="InterPro" id="IPR045211">
    <property type="entry name" value="TFP11/STIP/Ntr1"/>
</dbReference>
<dbReference type="SMART" id="SM00443">
    <property type="entry name" value="G_patch"/>
    <property type="match status" value="1"/>
</dbReference>
<dbReference type="InterPro" id="IPR000467">
    <property type="entry name" value="G_patch_dom"/>
</dbReference>
<dbReference type="EMBL" id="LJIJ01002273">
    <property type="protein sequence ID" value="ODM89956.1"/>
    <property type="molecule type" value="Genomic_DNA"/>
</dbReference>
<dbReference type="Pfam" id="PF01585">
    <property type="entry name" value="G-patch"/>
    <property type="match status" value="1"/>
</dbReference>